<dbReference type="RefSeq" id="WP_083109287.1">
    <property type="nucleotide sequence ID" value="NZ_CP020569.1"/>
</dbReference>
<dbReference type="AlphaFoldDB" id="A0A1V0U1J4"/>
<dbReference type="EMBL" id="CP020569">
    <property type="protein sequence ID" value="ARF59095.1"/>
    <property type="molecule type" value="Genomic_DNA"/>
</dbReference>
<feature type="transmembrane region" description="Helical" evidence="2">
    <location>
        <begin position="279"/>
        <end position="299"/>
    </location>
</feature>
<keyword evidence="2" id="KW-0472">Membrane</keyword>
<evidence type="ECO:0000313" key="4">
    <source>
        <dbReference type="Proteomes" id="UP000192726"/>
    </source>
</evidence>
<organism evidence="3 4">
    <name type="scientific">Streptomyces gilvosporeus</name>
    <dbReference type="NCBI Taxonomy" id="553510"/>
    <lineage>
        <taxon>Bacteria</taxon>
        <taxon>Bacillati</taxon>
        <taxon>Actinomycetota</taxon>
        <taxon>Actinomycetes</taxon>
        <taxon>Kitasatosporales</taxon>
        <taxon>Streptomycetaceae</taxon>
        <taxon>Streptomyces</taxon>
    </lineage>
</organism>
<gene>
    <name evidence="3" type="ORF">B1H19_37340</name>
</gene>
<feature type="transmembrane region" description="Helical" evidence="2">
    <location>
        <begin position="251"/>
        <end position="273"/>
    </location>
</feature>
<dbReference type="KEGG" id="sgv:B1H19_37340"/>
<accession>A0A1V0U1J4</accession>
<sequence>MSKESETETDGSGAVEAVASEGRSGPEGPVGRELTAGVTMLATAVALISVLVGALLAAVSLTGHVFGAWTSPEPLSPGLVGAAMVGVAPGLFVIGRARVWEEVRTLVLPLALVLVGLLAVTLLNAGRLQAAEGGSLVLVLFSLGWVAVLGLLGMAAVGCLVGQYLKPARPRGGRIAPLPGWSKPFLAVLGSAWSGIGAGLLALPDFWAGFVPWTVNRPDAQALGVWALSLGVGVLGALAEDDLTRIRPALLALPCVALAVTLELGAHASTVHWSSGPGLSLITMVGGLLLAGGVGRLLLSRQAGLRP</sequence>
<feature type="transmembrane region" description="Helical" evidence="2">
    <location>
        <begin position="185"/>
        <end position="203"/>
    </location>
</feature>
<feature type="transmembrane region" description="Helical" evidence="2">
    <location>
        <begin position="223"/>
        <end position="239"/>
    </location>
</feature>
<feature type="transmembrane region" description="Helical" evidence="2">
    <location>
        <begin position="41"/>
        <end position="69"/>
    </location>
</feature>
<dbReference type="Proteomes" id="UP000192726">
    <property type="component" value="Chromosome"/>
</dbReference>
<keyword evidence="2" id="KW-1133">Transmembrane helix</keyword>
<keyword evidence="4" id="KW-1185">Reference proteome</keyword>
<evidence type="ECO:0000313" key="3">
    <source>
        <dbReference type="EMBL" id="ARF59095.1"/>
    </source>
</evidence>
<feature type="region of interest" description="Disordered" evidence="1">
    <location>
        <begin position="1"/>
        <end position="30"/>
    </location>
</feature>
<evidence type="ECO:0000256" key="2">
    <source>
        <dbReference type="SAM" id="Phobius"/>
    </source>
</evidence>
<proteinExistence type="predicted"/>
<evidence type="ECO:0000256" key="1">
    <source>
        <dbReference type="SAM" id="MobiDB-lite"/>
    </source>
</evidence>
<dbReference type="OrthoDB" id="4197632at2"/>
<keyword evidence="2" id="KW-0812">Transmembrane</keyword>
<name>A0A1V0U1J4_9ACTN</name>
<reference evidence="3 4" key="1">
    <citation type="submission" date="2017-04" db="EMBL/GenBank/DDBJ databases">
        <title>Complete Genome Sequence of Streptomyces gilvosporeus F607, a Capable Producer of Natamycin.</title>
        <authorList>
            <person name="Zong G."/>
            <person name="Zhong C."/>
            <person name="Fu J."/>
            <person name="Qin R."/>
            <person name="Cao G."/>
        </authorList>
    </citation>
    <scope>NUCLEOTIDE SEQUENCE [LARGE SCALE GENOMIC DNA]</scope>
    <source>
        <strain evidence="3 4">F607</strain>
    </source>
</reference>
<feature type="transmembrane region" description="Helical" evidence="2">
    <location>
        <begin position="75"/>
        <end position="94"/>
    </location>
</feature>
<protein>
    <submittedName>
        <fullName evidence="3">Uncharacterized protein</fullName>
    </submittedName>
</protein>
<feature type="transmembrane region" description="Helical" evidence="2">
    <location>
        <begin position="106"/>
        <end position="125"/>
    </location>
</feature>
<dbReference type="STRING" id="553510.B1H19_37340"/>
<feature type="transmembrane region" description="Helical" evidence="2">
    <location>
        <begin position="137"/>
        <end position="165"/>
    </location>
</feature>